<keyword evidence="10" id="KW-1185">Reference proteome</keyword>
<evidence type="ECO:0000256" key="1">
    <source>
        <dbReference type="ARBA" id="ARBA00004651"/>
    </source>
</evidence>
<feature type="transmembrane region" description="Helical" evidence="8">
    <location>
        <begin position="32"/>
        <end position="61"/>
    </location>
</feature>
<feature type="transmembrane region" description="Helical" evidence="8">
    <location>
        <begin position="178"/>
        <end position="197"/>
    </location>
</feature>
<evidence type="ECO:0000256" key="3">
    <source>
        <dbReference type="ARBA" id="ARBA00022448"/>
    </source>
</evidence>
<reference evidence="10" key="1">
    <citation type="journal article" date="2019" name="Int. J. Syst. Evol. Microbiol.">
        <title>The Global Catalogue of Microorganisms (GCM) 10K type strain sequencing project: providing services to taxonomists for standard genome sequencing and annotation.</title>
        <authorList>
            <consortium name="The Broad Institute Genomics Platform"/>
            <consortium name="The Broad Institute Genome Sequencing Center for Infectious Disease"/>
            <person name="Wu L."/>
            <person name="Ma J."/>
        </authorList>
    </citation>
    <scope>NUCLEOTIDE SEQUENCE [LARGE SCALE GENOMIC DNA]</scope>
    <source>
        <strain evidence="10">CCUG 56029</strain>
    </source>
</reference>
<dbReference type="EMBL" id="JBHUEN010000050">
    <property type="protein sequence ID" value="MFD1883471.1"/>
    <property type="molecule type" value="Genomic_DNA"/>
</dbReference>
<sequence>METIALLFGAGFVAGVMNTVAGGGTFVTFPTLVFTGIPIVAANATSTLAALPGYLAGALGFRRELASIDRAQVLRLTVLTVIGSIIGSVLLIFSSNKAFSAIVPFLLLIATLAFVFGEQIRAFASRHAREVTAFGAGGMLGVSIYGGYFNGGLGIILLSLFSLWGMRDLHQMNGLKTWLSFALSLISVAVFLVYDMFTGTAPLIHWNAALIMALGTITGGYLGAPLARRIPRPILRALIAAIGFGMAAVFFWRMF</sequence>
<evidence type="ECO:0000256" key="2">
    <source>
        <dbReference type="ARBA" id="ARBA00009142"/>
    </source>
</evidence>
<comment type="subcellular location">
    <subcellularLocation>
        <location evidence="1 8">Cell membrane</location>
        <topology evidence="1 8">Multi-pass membrane protein</topology>
    </subcellularLocation>
</comment>
<organism evidence="9 10">
    <name type="scientific">Paracoccus pacificus</name>
    <dbReference type="NCBI Taxonomy" id="1463598"/>
    <lineage>
        <taxon>Bacteria</taxon>
        <taxon>Pseudomonadati</taxon>
        <taxon>Pseudomonadota</taxon>
        <taxon>Alphaproteobacteria</taxon>
        <taxon>Rhodobacterales</taxon>
        <taxon>Paracoccaceae</taxon>
        <taxon>Paracoccus</taxon>
    </lineage>
</organism>
<name>A0ABW4RB82_9RHOB</name>
<dbReference type="PANTHER" id="PTHR30269:SF0">
    <property type="entry name" value="MEMBRANE TRANSPORTER PROTEIN YFCA-RELATED"/>
    <property type="match status" value="1"/>
</dbReference>
<evidence type="ECO:0000256" key="6">
    <source>
        <dbReference type="ARBA" id="ARBA00022989"/>
    </source>
</evidence>
<dbReference type="Pfam" id="PF01925">
    <property type="entry name" value="TauE"/>
    <property type="match status" value="1"/>
</dbReference>
<keyword evidence="5 8" id="KW-0812">Transmembrane</keyword>
<evidence type="ECO:0000313" key="10">
    <source>
        <dbReference type="Proteomes" id="UP001597213"/>
    </source>
</evidence>
<dbReference type="Proteomes" id="UP001597213">
    <property type="component" value="Unassembled WGS sequence"/>
</dbReference>
<comment type="caution">
    <text evidence="9">The sequence shown here is derived from an EMBL/GenBank/DDBJ whole genome shotgun (WGS) entry which is preliminary data.</text>
</comment>
<feature type="transmembrane region" description="Helical" evidence="8">
    <location>
        <begin position="234"/>
        <end position="252"/>
    </location>
</feature>
<comment type="similarity">
    <text evidence="2 8">Belongs to the 4-toluene sulfonate uptake permease (TSUP) (TC 2.A.102) family.</text>
</comment>
<dbReference type="RefSeq" id="WP_379144887.1">
    <property type="nucleotide sequence ID" value="NZ_JBHUEN010000050.1"/>
</dbReference>
<evidence type="ECO:0000256" key="4">
    <source>
        <dbReference type="ARBA" id="ARBA00022475"/>
    </source>
</evidence>
<keyword evidence="4 8" id="KW-1003">Cell membrane</keyword>
<dbReference type="PANTHER" id="PTHR30269">
    <property type="entry name" value="TRANSMEMBRANE PROTEIN YFCA"/>
    <property type="match status" value="1"/>
</dbReference>
<accession>A0ABW4RB82</accession>
<feature type="transmembrane region" description="Helical" evidence="8">
    <location>
        <begin position="73"/>
        <end position="93"/>
    </location>
</feature>
<evidence type="ECO:0000256" key="7">
    <source>
        <dbReference type="ARBA" id="ARBA00023136"/>
    </source>
</evidence>
<evidence type="ECO:0000256" key="8">
    <source>
        <dbReference type="RuleBase" id="RU363041"/>
    </source>
</evidence>
<protein>
    <recommendedName>
        <fullName evidence="8">Probable membrane transporter protein</fullName>
    </recommendedName>
</protein>
<feature type="transmembrane region" description="Helical" evidence="8">
    <location>
        <begin position="203"/>
        <end position="222"/>
    </location>
</feature>
<keyword evidence="7 8" id="KW-0472">Membrane</keyword>
<evidence type="ECO:0000313" key="9">
    <source>
        <dbReference type="EMBL" id="MFD1883471.1"/>
    </source>
</evidence>
<dbReference type="InterPro" id="IPR002781">
    <property type="entry name" value="TM_pro_TauE-like"/>
</dbReference>
<keyword evidence="3" id="KW-0813">Transport</keyword>
<dbReference type="InterPro" id="IPR052017">
    <property type="entry name" value="TSUP"/>
</dbReference>
<feature type="transmembrane region" description="Helical" evidence="8">
    <location>
        <begin position="99"/>
        <end position="116"/>
    </location>
</feature>
<keyword evidence="6 8" id="KW-1133">Transmembrane helix</keyword>
<proteinExistence type="inferred from homology"/>
<evidence type="ECO:0000256" key="5">
    <source>
        <dbReference type="ARBA" id="ARBA00022692"/>
    </source>
</evidence>
<gene>
    <name evidence="9" type="ORF">ACFSCT_17310</name>
</gene>
<feature type="transmembrane region" description="Helical" evidence="8">
    <location>
        <begin position="151"/>
        <end position="166"/>
    </location>
</feature>